<dbReference type="Proteomes" id="UP000696413">
    <property type="component" value="Unassembled WGS sequence"/>
</dbReference>
<feature type="region of interest" description="Disordered" evidence="1">
    <location>
        <begin position="455"/>
        <end position="659"/>
    </location>
</feature>
<dbReference type="RefSeq" id="WP_174399842.1">
    <property type="nucleotide sequence ID" value="NZ_JAHBOL010000005.1"/>
</dbReference>
<comment type="caution">
    <text evidence="3">The sequence shown here is derived from an EMBL/GenBank/DDBJ whole genome shotgun (WGS) entry which is preliminary data.</text>
</comment>
<evidence type="ECO:0008006" key="5">
    <source>
        <dbReference type="Google" id="ProtNLM"/>
    </source>
</evidence>
<protein>
    <recommendedName>
        <fullName evidence="5">PE-PGRS family protein</fullName>
    </recommendedName>
</protein>
<feature type="compositionally biased region" description="Basic and acidic residues" evidence="1">
    <location>
        <begin position="545"/>
        <end position="555"/>
    </location>
</feature>
<evidence type="ECO:0000313" key="3">
    <source>
        <dbReference type="EMBL" id="MBU8821465.1"/>
    </source>
</evidence>
<feature type="compositionally biased region" description="Low complexity" evidence="1">
    <location>
        <begin position="487"/>
        <end position="501"/>
    </location>
</feature>
<feature type="compositionally biased region" description="Low complexity" evidence="1">
    <location>
        <begin position="556"/>
        <end position="571"/>
    </location>
</feature>
<feature type="chain" id="PRO_5045128962" description="PE-PGRS family protein" evidence="2">
    <location>
        <begin position="23"/>
        <end position="659"/>
    </location>
</feature>
<name>A0ABS6HIN2_MYCGD</name>
<evidence type="ECO:0000256" key="1">
    <source>
        <dbReference type="SAM" id="MobiDB-lite"/>
    </source>
</evidence>
<feature type="signal peptide" evidence="2">
    <location>
        <begin position="1"/>
        <end position="22"/>
    </location>
</feature>
<feature type="compositionally biased region" description="Low complexity" evidence="1">
    <location>
        <begin position="522"/>
        <end position="531"/>
    </location>
</feature>
<feature type="compositionally biased region" description="Basic and acidic residues" evidence="1">
    <location>
        <begin position="588"/>
        <end position="610"/>
    </location>
</feature>
<evidence type="ECO:0000313" key="4">
    <source>
        <dbReference type="Proteomes" id="UP000696413"/>
    </source>
</evidence>
<feature type="compositionally biased region" description="Polar residues" evidence="1">
    <location>
        <begin position="458"/>
        <end position="477"/>
    </location>
</feature>
<gene>
    <name evidence="3" type="ORF">KL859_01080</name>
</gene>
<sequence length="659" mass="64025">MEISARSYLTAGMALTTASAIAFTPLVSPHASPHGIALPHISTSTVQLTALITPADIGALINNLNTAANSVSSTATSLVGVPGQTLVGALNSAVALSNTLWDGLIAATSNPTLVAVLTALKASSNGGLTSLATTVGATNDTLTLTTGQVADLLTSTLTGSLGTALQAVANIINNPLSVSSYTGLLTAPLGIVGLALNNGLTAARDLGVNALTLGTALVTGVTAQITNILSTVNGLIGAAGDASGSALVDGVLTAVQGIVSAPVTVAVAGVNGVTSAFSGAASIALTKLTNGASSAVSTWFGEGTSPGALQTAINTIGAAPLSPASYTNALSVLVGAGVTTVNTVFRTAGSLASIPFSTAANLTTTAANMITSFTSGVATVASGLLEAAGLPSLVYGLPHALAATVNGAVNVAAFATSAGLNVIASALDIGSTIAGALSQPRVLTLSVASDSPAAVTPESAQSVSATGSATDTTQGAASSMPAEGKTTKTAALEEATKAATEVDPAAQEAAGSPVAIAVPEKTAPASATVTEEATEVDETTAASVEPKDPTTDTKDTTTSAARRPSTTADTPSNEPKKAAESAATAPTTRKEPKDESEKDSAKKDESKKPASSDSSGTTTGGKHAPGAVKNGTSVHEIKSKLDKEAAAGASTSRHSAAAA</sequence>
<feature type="compositionally biased region" description="Polar residues" evidence="1">
    <location>
        <begin position="649"/>
        <end position="659"/>
    </location>
</feature>
<reference evidence="3 4" key="1">
    <citation type="submission" date="2021-05" db="EMBL/GenBank/DDBJ databases">
        <title>Draft Genome Sequences of Clinical Respiratory Isolates of Mycobacterium goodii Recovered in Ireland.</title>
        <authorList>
            <person name="Flanagan P.R."/>
            <person name="Mok S."/>
            <person name="Roycroft E."/>
            <person name="Rogers T.R."/>
            <person name="Fitzgibbon M."/>
        </authorList>
    </citation>
    <scope>NUCLEOTIDE SEQUENCE [LARGE SCALE GENOMIC DNA]</scope>
    <source>
        <strain evidence="3 4">14IE55</strain>
    </source>
</reference>
<accession>A0ABS6HIN2</accession>
<keyword evidence="2" id="KW-0732">Signal</keyword>
<evidence type="ECO:0000256" key="2">
    <source>
        <dbReference type="SAM" id="SignalP"/>
    </source>
</evidence>
<keyword evidence="4" id="KW-1185">Reference proteome</keyword>
<organism evidence="3 4">
    <name type="scientific">Mycolicibacterium goodii</name>
    <name type="common">Mycobacterium goodii</name>
    <dbReference type="NCBI Taxonomy" id="134601"/>
    <lineage>
        <taxon>Bacteria</taxon>
        <taxon>Bacillati</taxon>
        <taxon>Actinomycetota</taxon>
        <taxon>Actinomycetes</taxon>
        <taxon>Mycobacteriales</taxon>
        <taxon>Mycobacteriaceae</taxon>
        <taxon>Mycolicibacterium</taxon>
    </lineage>
</organism>
<feature type="compositionally biased region" description="Basic and acidic residues" evidence="1">
    <location>
        <begin position="635"/>
        <end position="645"/>
    </location>
</feature>
<proteinExistence type="predicted"/>
<dbReference type="EMBL" id="JAHBOM010000001">
    <property type="protein sequence ID" value="MBU8821465.1"/>
    <property type="molecule type" value="Genomic_DNA"/>
</dbReference>
<feature type="compositionally biased region" description="Low complexity" evidence="1">
    <location>
        <begin position="611"/>
        <end position="621"/>
    </location>
</feature>